<feature type="transmembrane region" description="Helical" evidence="5">
    <location>
        <begin position="209"/>
        <end position="228"/>
    </location>
</feature>
<organism evidence="7 8">
    <name type="scientific">Methylocella silvestris (strain DSM 15510 / CIP 108128 / LMG 27833 / NCIMB 13906 / BL2)</name>
    <dbReference type="NCBI Taxonomy" id="395965"/>
    <lineage>
        <taxon>Bacteria</taxon>
        <taxon>Pseudomonadati</taxon>
        <taxon>Pseudomonadota</taxon>
        <taxon>Alphaproteobacteria</taxon>
        <taxon>Hyphomicrobiales</taxon>
        <taxon>Beijerinckiaceae</taxon>
        <taxon>Methylocella</taxon>
    </lineage>
</organism>
<evidence type="ECO:0000256" key="4">
    <source>
        <dbReference type="ARBA" id="ARBA00023136"/>
    </source>
</evidence>
<feature type="transmembrane region" description="Helical" evidence="5">
    <location>
        <begin position="107"/>
        <end position="127"/>
    </location>
</feature>
<dbReference type="STRING" id="395965.Msil_2758"/>
<dbReference type="InterPro" id="IPR011547">
    <property type="entry name" value="SLC26A/SulP_dom"/>
</dbReference>
<feature type="transmembrane region" description="Helical" evidence="5">
    <location>
        <begin position="58"/>
        <end position="74"/>
    </location>
</feature>
<evidence type="ECO:0000313" key="8">
    <source>
        <dbReference type="Proteomes" id="UP000002257"/>
    </source>
</evidence>
<dbReference type="CDD" id="cd07042">
    <property type="entry name" value="STAS_SulP_like_sulfate_transporter"/>
    <property type="match status" value="1"/>
</dbReference>
<dbReference type="InterPro" id="IPR000175">
    <property type="entry name" value="Na/ntran_symport"/>
</dbReference>
<name>B8ERY1_METSB</name>
<dbReference type="Proteomes" id="UP000002257">
    <property type="component" value="Chromosome"/>
</dbReference>
<dbReference type="AlphaFoldDB" id="B8ERY1"/>
<evidence type="ECO:0000313" key="7">
    <source>
        <dbReference type="EMBL" id="ACK51679.1"/>
    </source>
</evidence>
<dbReference type="HOGENOM" id="CLU_003182_13_0_5"/>
<keyword evidence="3 5" id="KW-1133">Transmembrane helix</keyword>
<feature type="transmembrane region" description="Helical" evidence="5">
    <location>
        <begin position="31"/>
        <end position="51"/>
    </location>
</feature>
<feature type="transmembrane region" description="Helical" evidence="5">
    <location>
        <begin position="355"/>
        <end position="376"/>
    </location>
</feature>
<reference evidence="7 8" key="1">
    <citation type="journal article" date="2010" name="J. Bacteriol.">
        <title>Complete genome sequence of the aerobic facultative methanotroph Methylocella silvestris BL2.</title>
        <authorList>
            <person name="Chen Y."/>
            <person name="Crombie A."/>
            <person name="Rahman M.T."/>
            <person name="Dedysh S.N."/>
            <person name="Liesack W."/>
            <person name="Stott M.B."/>
            <person name="Alam M."/>
            <person name="Theisen A.R."/>
            <person name="Murrell J.C."/>
            <person name="Dunfield P.F."/>
        </authorList>
    </citation>
    <scope>NUCLEOTIDE SEQUENCE [LARGE SCALE GENOMIC DNA]</scope>
    <source>
        <strain evidence="8">DSM 15510 / CIP 108128 / LMG 27833 / NCIMB 13906 / BL2</strain>
    </source>
</reference>
<dbReference type="EMBL" id="CP001280">
    <property type="protein sequence ID" value="ACK51679.1"/>
    <property type="molecule type" value="Genomic_DNA"/>
</dbReference>
<feature type="transmembrane region" description="Helical" evidence="5">
    <location>
        <begin position="184"/>
        <end position="203"/>
    </location>
</feature>
<evidence type="ECO:0000256" key="2">
    <source>
        <dbReference type="ARBA" id="ARBA00022692"/>
    </source>
</evidence>
<gene>
    <name evidence="7" type="ordered locus">Msil_2758</name>
</gene>
<dbReference type="eggNOG" id="COG0659">
    <property type="taxonomic scope" value="Bacteria"/>
</dbReference>
<comment type="subcellular location">
    <subcellularLocation>
        <location evidence="1">Membrane</location>
        <topology evidence="1">Multi-pass membrane protein</topology>
    </subcellularLocation>
</comment>
<proteinExistence type="predicted"/>
<keyword evidence="8" id="KW-1185">Reference proteome</keyword>
<evidence type="ECO:0000259" key="6">
    <source>
        <dbReference type="PROSITE" id="PS50801"/>
    </source>
</evidence>
<dbReference type="Gene3D" id="3.30.750.24">
    <property type="entry name" value="STAS domain"/>
    <property type="match status" value="1"/>
</dbReference>
<protein>
    <submittedName>
        <fullName evidence="7">Sulphate transporter</fullName>
    </submittedName>
</protein>
<dbReference type="InterPro" id="IPR001902">
    <property type="entry name" value="SLC26A/SulP_fam"/>
</dbReference>
<dbReference type="InterPro" id="IPR002645">
    <property type="entry name" value="STAS_dom"/>
</dbReference>
<feature type="domain" description="STAS" evidence="6">
    <location>
        <begin position="444"/>
        <end position="559"/>
    </location>
</feature>
<feature type="transmembrane region" description="Helical" evidence="5">
    <location>
        <begin position="332"/>
        <end position="349"/>
    </location>
</feature>
<feature type="transmembrane region" description="Helical" evidence="5">
    <location>
        <begin position="388"/>
        <end position="420"/>
    </location>
</feature>
<keyword evidence="4 5" id="KW-0472">Membrane</keyword>
<dbReference type="Pfam" id="PF00916">
    <property type="entry name" value="Sulfate_transp"/>
    <property type="match status" value="1"/>
</dbReference>
<dbReference type="PROSITE" id="PS50801">
    <property type="entry name" value="STAS"/>
    <property type="match status" value="1"/>
</dbReference>
<dbReference type="KEGG" id="msl:Msil_2758"/>
<dbReference type="GO" id="GO:0055085">
    <property type="term" value="P:transmembrane transport"/>
    <property type="evidence" value="ECO:0007669"/>
    <property type="project" value="InterPro"/>
</dbReference>
<sequence length="574" mass="59384">MSGGASVGWPGGSVILQSFRGYRPNWLPHDAMAGLAVAAVAIPSAIAYPAIAGLPPQVGVYSSILPLLGYALLGPSRQLIVGPDAATMTVLAATLANVSANAPDERVAAAAAVALAVGVYCLFASWLRLGVVAAFLSKPILVGFISGVSISILVGQIGRLTGLRIESGGLVAPILELVRKAGSIHLLSLAVGMLAFGLLQILTALRSPVPGPLVVVVLAVIVSAIFGLEQRGVAVVGSLPNALPALGLPDMSHLSLPEVALDAAAVWLVSFGSGIVTARSFGARGKFEVDADAELIGFGGANLASGLFGGFPVTVSDSRTAINLAVGGRSQATGIVAALALAATLLYLNEALRVLPTPALGAILVAAAISLVDVASLREIWRISRVEFVFALIGMAGPISLGVLRGVVIAIGATLLYVLLQEMRPHDAMLGVIPGRRGFYKLHRFKEARPIPGLTLFLLQGSLLFFNVDYLKARFTTIARELPADARWFVLDAGAIAQLDSTAAAMLEDVRALFAEKGVVLGIAELHKGPRDILERAGVLDHIGAAMIFEDLEEAATAFYRLTPNGAPHSPPLP</sequence>
<feature type="transmembrane region" description="Helical" evidence="5">
    <location>
        <begin position="133"/>
        <end position="154"/>
    </location>
</feature>
<accession>B8ERY1</accession>
<dbReference type="GO" id="GO:0016020">
    <property type="term" value="C:membrane"/>
    <property type="evidence" value="ECO:0007669"/>
    <property type="project" value="UniProtKB-SubCell"/>
</dbReference>
<keyword evidence="2 5" id="KW-0812">Transmembrane</keyword>
<dbReference type="Pfam" id="PF01740">
    <property type="entry name" value="STAS"/>
    <property type="match status" value="1"/>
</dbReference>
<dbReference type="SUPFAM" id="SSF52091">
    <property type="entry name" value="SpoIIaa-like"/>
    <property type="match status" value="1"/>
</dbReference>
<evidence type="ECO:0000256" key="1">
    <source>
        <dbReference type="ARBA" id="ARBA00004141"/>
    </source>
</evidence>
<evidence type="ECO:0000256" key="5">
    <source>
        <dbReference type="SAM" id="Phobius"/>
    </source>
</evidence>
<dbReference type="InterPro" id="IPR036513">
    <property type="entry name" value="STAS_dom_sf"/>
</dbReference>
<dbReference type="PROSITE" id="PS50267">
    <property type="entry name" value="NA_NEUROTRAN_SYMP_3"/>
    <property type="match status" value="1"/>
</dbReference>
<dbReference type="PANTHER" id="PTHR11814">
    <property type="entry name" value="SULFATE TRANSPORTER"/>
    <property type="match status" value="1"/>
</dbReference>
<evidence type="ECO:0000256" key="3">
    <source>
        <dbReference type="ARBA" id="ARBA00022989"/>
    </source>
</evidence>